<feature type="transmembrane region" description="Helical" evidence="1">
    <location>
        <begin position="12"/>
        <end position="32"/>
    </location>
</feature>
<dbReference type="AlphaFoldDB" id="A0A2S5TFA8"/>
<feature type="domain" description="DUF3592" evidence="2">
    <location>
        <begin position="61"/>
        <end position="107"/>
    </location>
</feature>
<comment type="caution">
    <text evidence="3">The sequence shown here is derived from an EMBL/GenBank/DDBJ whole genome shotgun (WGS) entry which is preliminary data.</text>
</comment>
<dbReference type="OrthoDB" id="2242169at2"/>
<keyword evidence="1" id="KW-0472">Membrane</keyword>
<dbReference type="EMBL" id="PSNW01000006">
    <property type="protein sequence ID" value="PPE73673.1"/>
    <property type="molecule type" value="Genomic_DNA"/>
</dbReference>
<dbReference type="Proteomes" id="UP000238220">
    <property type="component" value="Unassembled WGS sequence"/>
</dbReference>
<name>A0A2S5TFA8_9GAMM</name>
<gene>
    <name evidence="3" type="ORF">C3942_12830</name>
</gene>
<accession>A0A2S5TFA8</accession>
<evidence type="ECO:0000313" key="4">
    <source>
        <dbReference type="Proteomes" id="UP000238220"/>
    </source>
</evidence>
<dbReference type="InterPro" id="IPR021994">
    <property type="entry name" value="DUF3592"/>
</dbReference>
<evidence type="ECO:0000259" key="2">
    <source>
        <dbReference type="Pfam" id="PF12158"/>
    </source>
</evidence>
<evidence type="ECO:0000256" key="1">
    <source>
        <dbReference type="SAM" id="Phobius"/>
    </source>
</evidence>
<dbReference type="Pfam" id="PF12158">
    <property type="entry name" value="DUF3592"/>
    <property type="match status" value="1"/>
</dbReference>
<proteinExistence type="predicted"/>
<protein>
    <recommendedName>
        <fullName evidence="2">DUF3592 domain-containing protein</fullName>
    </recommendedName>
</protein>
<organism evidence="3 4">
    <name type="scientific">Solimonas fluminis</name>
    <dbReference type="NCBI Taxonomy" id="2086571"/>
    <lineage>
        <taxon>Bacteria</taxon>
        <taxon>Pseudomonadati</taxon>
        <taxon>Pseudomonadota</taxon>
        <taxon>Gammaproteobacteria</taxon>
        <taxon>Nevskiales</taxon>
        <taxon>Nevskiaceae</taxon>
        <taxon>Solimonas</taxon>
    </lineage>
</organism>
<keyword evidence="4" id="KW-1185">Reference proteome</keyword>
<feature type="transmembrane region" description="Helical" evidence="1">
    <location>
        <begin position="111"/>
        <end position="134"/>
    </location>
</feature>
<reference evidence="3 4" key="1">
    <citation type="submission" date="2018-02" db="EMBL/GenBank/DDBJ databases">
        <title>Genome sequencing of Solimonas sp. HR-BB.</title>
        <authorList>
            <person name="Lee Y."/>
            <person name="Jeon C.O."/>
        </authorList>
    </citation>
    <scope>NUCLEOTIDE SEQUENCE [LARGE SCALE GENOMIC DNA]</scope>
    <source>
        <strain evidence="3 4">HR-BB</strain>
    </source>
</reference>
<keyword evidence="1" id="KW-1133">Transmembrane helix</keyword>
<dbReference type="RefSeq" id="WP_104230734.1">
    <property type="nucleotide sequence ID" value="NZ_PSNW01000006.1"/>
</dbReference>
<keyword evidence="1" id="KW-0812">Transmembrane</keyword>
<evidence type="ECO:0000313" key="3">
    <source>
        <dbReference type="EMBL" id="PPE73673.1"/>
    </source>
</evidence>
<sequence length="274" mass="30973">MRHPLGAQTDRGMRLVLLAISLPCLLGAAWLLGRALWDRQFAQEAVGRVVEIRGDVPALVVEFDAGGGVKRRVESAGSDLHRNYREGDRIRVWFNPDRPQDARLDIFIDNWLFPLLLGVFGGFFALPLLFMGGWGGRRGGSDRLDSGGSRIMAELVELRPEVLLEALPRGVGNFSLESQDGKYTLTHNGQVRDPFDSMVQRELGLHYVLRAKWKDTRSGIEYFYESEPLAEDPQKLRRMRQVPVFIDPEKPQRYRVDTSFMPAPVAAQRESAVQ</sequence>